<sequence length="82" mass="8804">MDTVFNDDGPAFRGQGAKGFLHRAVGEAAEVNVQEHVTRQQFRNRRPRGIGVEEEAVSPAKKGRREGGAAHGRKPGPAGQSL</sequence>
<reference evidence="2" key="1">
    <citation type="submission" date="2019-08" db="EMBL/GenBank/DDBJ databases">
        <authorList>
            <person name="Kucharzyk K."/>
            <person name="Murdoch R.W."/>
            <person name="Higgins S."/>
            <person name="Loffler F."/>
        </authorList>
    </citation>
    <scope>NUCLEOTIDE SEQUENCE</scope>
</reference>
<evidence type="ECO:0000256" key="1">
    <source>
        <dbReference type="SAM" id="MobiDB-lite"/>
    </source>
</evidence>
<name>A0A645GPZ6_9ZZZZ</name>
<accession>A0A645GPZ6</accession>
<protein>
    <submittedName>
        <fullName evidence="2">Uncharacterized protein</fullName>
    </submittedName>
</protein>
<proteinExistence type="predicted"/>
<organism evidence="2">
    <name type="scientific">bioreactor metagenome</name>
    <dbReference type="NCBI Taxonomy" id="1076179"/>
    <lineage>
        <taxon>unclassified sequences</taxon>
        <taxon>metagenomes</taxon>
        <taxon>ecological metagenomes</taxon>
    </lineage>
</organism>
<comment type="caution">
    <text evidence="2">The sequence shown here is derived from an EMBL/GenBank/DDBJ whole genome shotgun (WGS) entry which is preliminary data.</text>
</comment>
<dbReference type="AlphaFoldDB" id="A0A645GPZ6"/>
<evidence type="ECO:0000313" key="2">
    <source>
        <dbReference type="EMBL" id="MPN28745.1"/>
    </source>
</evidence>
<dbReference type="EMBL" id="VSSQ01079139">
    <property type="protein sequence ID" value="MPN28745.1"/>
    <property type="molecule type" value="Genomic_DNA"/>
</dbReference>
<gene>
    <name evidence="2" type="ORF">SDC9_176190</name>
</gene>
<feature type="region of interest" description="Disordered" evidence="1">
    <location>
        <begin position="39"/>
        <end position="82"/>
    </location>
</feature>